<evidence type="ECO:0000256" key="7">
    <source>
        <dbReference type="ARBA" id="ARBA00022989"/>
    </source>
</evidence>
<evidence type="ECO:0000256" key="15">
    <source>
        <dbReference type="SAM" id="SignalP"/>
    </source>
</evidence>
<dbReference type="GO" id="GO:0031966">
    <property type="term" value="C:mitochondrial membrane"/>
    <property type="evidence" value="ECO:0007669"/>
    <property type="project" value="UniProtKB-SubCell"/>
</dbReference>
<evidence type="ECO:0000256" key="1">
    <source>
        <dbReference type="ARBA" id="ARBA00004304"/>
    </source>
</evidence>
<keyword evidence="3 14" id="KW-0813">Transport</keyword>
<keyword evidence="15" id="KW-0732">Signal</keyword>
<evidence type="ECO:0000256" key="5">
    <source>
        <dbReference type="ARBA" id="ARBA00022692"/>
    </source>
</evidence>
<keyword evidence="10" id="KW-0472">Membrane</keyword>
<protein>
    <recommendedName>
        <fullName evidence="14">ATP synthase complex subunit 8</fullName>
    </recommendedName>
</protein>
<evidence type="ECO:0000256" key="8">
    <source>
        <dbReference type="ARBA" id="ARBA00023065"/>
    </source>
</evidence>
<dbReference type="EMBL" id="KT804702">
    <property type="protein sequence ID" value="ALR49225.1"/>
    <property type="molecule type" value="Genomic_DNA"/>
</dbReference>
<dbReference type="PANTHER" id="PTHR39937:SF1">
    <property type="entry name" value="ATP SYNTHASE PROTEIN 8"/>
    <property type="match status" value="1"/>
</dbReference>
<dbReference type="GO" id="GO:0045259">
    <property type="term" value="C:proton-transporting ATP synthase complex"/>
    <property type="evidence" value="ECO:0007669"/>
    <property type="project" value="UniProtKB-KW"/>
</dbReference>
<comment type="subunit">
    <text evidence="13">Component of the ATP synthase complex composed at least of ATP5F1A/subunit alpha, ATP5F1B/subunit beta, ATP5MC1/subunit c (homooctomer), MT-ATP6/subunit a, MT-ATP8/subunit 8, ATP5ME/subunit e, ATP5MF/subunit f, ATP5MG/subunit g, ATP5MK/subunit k, ATP5MJ/subunit j, ATP5F1C/subunit gamma, ATP5F1D/subunit delta, ATP5F1E/subunit epsilon, ATP5PF/subunit F6, ATP5PB/subunit b, ATP5PD/subunit d, ATP5PO/subunit OSCP. ATP synthase complex consists of a soluble F(1) head domain (subunits alpha(3) and beta(3)) - the catalytic core - and a membrane F(0) domain - the membrane proton channel (subunits c, a, 8, e, f, g, k and j). These two domains are linked by a central stalk (subunits gamma, delta, and epsilon) rotating inside the F1 region and a stationary peripheral stalk (subunits F6, b, d, and OSCP).</text>
</comment>
<keyword evidence="6 14" id="KW-0375">Hydrogen ion transport</keyword>
<keyword evidence="7" id="KW-1133">Transmembrane helix</keyword>
<geneLocation type="mitochondrion" evidence="16"/>
<dbReference type="InterPro" id="IPR050635">
    <property type="entry name" value="ATPase_protein_8"/>
</dbReference>
<name>A0A0S3H7G5_AMEME</name>
<gene>
    <name evidence="16" type="primary">ATP8</name>
</gene>
<proteinExistence type="inferred from homology"/>
<comment type="function">
    <text evidence="12">Subunit 8, of the mitochondrial membrane ATP synthase complex (F(1)F(0) ATP synthase or Complex V) that produces ATP from ADP in the presence of a proton gradient across the membrane which is generated by electron transport complexes of the respiratory chain. ATP synthase complex consist of a soluble F(1) head domain - the catalytic core - and a membrane F(1) domain - the membrane proton channel. These two domains are linked by a central stalk rotating inside the F(1) region and a stationary peripheral stalk. During catalysis, ATP synthesis in the catalytic domain of F(1) is coupled via a rotary mechanism of the central stalk subunits to proton translocation. In vivo, can only synthesize ATP although its ATP hydrolase activity can be activated artificially in vitro. Part of the complex F(0) domain.</text>
</comment>
<keyword evidence="8 14" id="KW-0406">Ion transport</keyword>
<accession>A0A0S3H7G5</accession>
<dbReference type="AlphaFoldDB" id="A0A0S3H7G5"/>
<evidence type="ECO:0000313" key="16">
    <source>
        <dbReference type="EMBL" id="ALR49225.1"/>
    </source>
</evidence>
<keyword evidence="9 14" id="KW-0496">Mitochondrion</keyword>
<dbReference type="GO" id="GO:0015078">
    <property type="term" value="F:proton transmembrane transporter activity"/>
    <property type="evidence" value="ECO:0007669"/>
    <property type="project" value="InterPro"/>
</dbReference>
<keyword evidence="4 14" id="KW-0138">CF(0)</keyword>
<dbReference type="GO" id="GO:0015986">
    <property type="term" value="P:proton motive force-driven ATP synthesis"/>
    <property type="evidence" value="ECO:0007669"/>
    <property type="project" value="InterPro"/>
</dbReference>
<evidence type="ECO:0000256" key="11">
    <source>
        <dbReference type="ARBA" id="ARBA00023310"/>
    </source>
</evidence>
<evidence type="ECO:0000256" key="4">
    <source>
        <dbReference type="ARBA" id="ARBA00022547"/>
    </source>
</evidence>
<organism evidence="16">
    <name type="scientific">Ameiurus melas</name>
    <name type="common">Black bullhead</name>
    <name type="synonym">Silurus melas</name>
    <dbReference type="NCBI Taxonomy" id="219545"/>
    <lineage>
        <taxon>Eukaryota</taxon>
        <taxon>Metazoa</taxon>
        <taxon>Chordata</taxon>
        <taxon>Craniata</taxon>
        <taxon>Vertebrata</taxon>
        <taxon>Euteleostomi</taxon>
        <taxon>Actinopterygii</taxon>
        <taxon>Neopterygii</taxon>
        <taxon>Teleostei</taxon>
        <taxon>Ostariophysi</taxon>
        <taxon>Siluriformes</taxon>
        <taxon>Ictaluridae</taxon>
        <taxon>Ameiurus</taxon>
    </lineage>
</organism>
<feature type="chain" id="PRO_5006612652" description="ATP synthase complex subunit 8" evidence="15">
    <location>
        <begin position="31"/>
        <end position="55"/>
    </location>
</feature>
<dbReference type="Pfam" id="PF00895">
    <property type="entry name" value="ATP-synt_8"/>
    <property type="match status" value="1"/>
</dbReference>
<sequence>MPQLNPAPRLAILLFWWLNFLTLIPNNVLSHTFTNELTALSAEKVKSDTWNWPWH</sequence>
<evidence type="ECO:0000256" key="3">
    <source>
        <dbReference type="ARBA" id="ARBA00022448"/>
    </source>
</evidence>
<comment type="subcellular location">
    <subcellularLocation>
        <location evidence="1 14">Mitochondrion membrane</location>
        <topology evidence="1 14">Single-pass membrane protein</topology>
    </subcellularLocation>
</comment>
<evidence type="ECO:0000256" key="6">
    <source>
        <dbReference type="ARBA" id="ARBA00022781"/>
    </source>
</evidence>
<reference evidence="16" key="1">
    <citation type="submission" date="2015-09" db="EMBL/GenBank/DDBJ databases">
        <authorList>
            <person name="Jackson K.R."/>
            <person name="Lunt B.L."/>
            <person name="Fisher J.N.B."/>
            <person name="Gardner A.V."/>
            <person name="Bailey M.E."/>
            <person name="Deus L.M."/>
            <person name="Earl A.S."/>
            <person name="Gibby P.D."/>
            <person name="Hartmann K.A."/>
            <person name="Liu J.E."/>
            <person name="Manci A.M."/>
            <person name="Nielsen D.A."/>
            <person name="Solomon M.B."/>
            <person name="Breakwell D.P."/>
            <person name="Burnett S.H."/>
            <person name="Grose J.H."/>
        </authorList>
    </citation>
    <scope>NUCLEOTIDE SEQUENCE</scope>
    <source>
        <tissue evidence="16">Fin ray</tissue>
    </source>
</reference>
<dbReference type="PANTHER" id="PTHR39937">
    <property type="entry name" value="ATP SYNTHASE PROTEIN 8"/>
    <property type="match status" value="1"/>
</dbReference>
<evidence type="ECO:0000256" key="13">
    <source>
        <dbReference type="ARBA" id="ARBA00064647"/>
    </source>
</evidence>
<evidence type="ECO:0000256" key="9">
    <source>
        <dbReference type="ARBA" id="ARBA00023128"/>
    </source>
</evidence>
<keyword evidence="5 14" id="KW-0812">Transmembrane</keyword>
<feature type="signal peptide" evidence="15">
    <location>
        <begin position="1"/>
        <end position="30"/>
    </location>
</feature>
<dbReference type="InterPro" id="IPR001421">
    <property type="entry name" value="ATP8_metazoa"/>
</dbReference>
<evidence type="ECO:0000256" key="2">
    <source>
        <dbReference type="ARBA" id="ARBA00008892"/>
    </source>
</evidence>
<keyword evidence="11" id="KW-0066">ATP synthesis</keyword>
<comment type="similarity">
    <text evidence="2 14">Belongs to the ATPase protein 8 family.</text>
</comment>
<evidence type="ECO:0000256" key="12">
    <source>
        <dbReference type="ARBA" id="ARBA00053067"/>
    </source>
</evidence>
<evidence type="ECO:0000256" key="10">
    <source>
        <dbReference type="ARBA" id="ARBA00023136"/>
    </source>
</evidence>
<evidence type="ECO:0000256" key="14">
    <source>
        <dbReference type="RuleBase" id="RU003661"/>
    </source>
</evidence>